<comment type="caution">
    <text evidence="2">The sequence shown here is derived from an EMBL/GenBank/DDBJ whole genome shotgun (WGS) entry which is preliminary data.</text>
</comment>
<feature type="compositionally biased region" description="Polar residues" evidence="1">
    <location>
        <begin position="795"/>
        <end position="822"/>
    </location>
</feature>
<gene>
    <name evidence="2" type="ORF">CVLEPA_LOCUS3641</name>
</gene>
<accession>A0ABP0F583</accession>
<organism evidence="2 3">
    <name type="scientific">Clavelina lepadiformis</name>
    <name type="common">Light-bulb sea squirt</name>
    <name type="synonym">Ascidia lepadiformis</name>
    <dbReference type="NCBI Taxonomy" id="159417"/>
    <lineage>
        <taxon>Eukaryota</taxon>
        <taxon>Metazoa</taxon>
        <taxon>Chordata</taxon>
        <taxon>Tunicata</taxon>
        <taxon>Ascidiacea</taxon>
        <taxon>Aplousobranchia</taxon>
        <taxon>Clavelinidae</taxon>
        <taxon>Clavelina</taxon>
    </lineage>
</organism>
<name>A0ABP0F583_CLALP</name>
<dbReference type="Proteomes" id="UP001642483">
    <property type="component" value="Unassembled WGS sequence"/>
</dbReference>
<evidence type="ECO:0000313" key="3">
    <source>
        <dbReference type="Proteomes" id="UP001642483"/>
    </source>
</evidence>
<protein>
    <submittedName>
        <fullName evidence="2">Uncharacterized protein</fullName>
    </submittedName>
</protein>
<evidence type="ECO:0000313" key="2">
    <source>
        <dbReference type="EMBL" id="CAK8673903.1"/>
    </source>
</evidence>
<dbReference type="EMBL" id="CAWYQH010000002">
    <property type="protein sequence ID" value="CAK8673903.1"/>
    <property type="molecule type" value="Genomic_DNA"/>
</dbReference>
<feature type="region of interest" description="Disordered" evidence="1">
    <location>
        <begin position="122"/>
        <end position="160"/>
    </location>
</feature>
<feature type="compositionally biased region" description="Basic and acidic residues" evidence="1">
    <location>
        <begin position="122"/>
        <end position="131"/>
    </location>
</feature>
<feature type="compositionally biased region" description="Polar residues" evidence="1">
    <location>
        <begin position="204"/>
        <end position="217"/>
    </location>
</feature>
<evidence type="ECO:0000256" key="1">
    <source>
        <dbReference type="SAM" id="MobiDB-lite"/>
    </source>
</evidence>
<reference evidence="2 3" key="1">
    <citation type="submission" date="2024-02" db="EMBL/GenBank/DDBJ databases">
        <authorList>
            <person name="Daric V."/>
            <person name="Darras S."/>
        </authorList>
    </citation>
    <scope>NUCLEOTIDE SEQUENCE [LARGE SCALE GENOMIC DNA]</scope>
</reference>
<feature type="region of interest" description="Disordered" evidence="1">
    <location>
        <begin position="791"/>
        <end position="837"/>
    </location>
</feature>
<feature type="region of interest" description="Disordered" evidence="1">
    <location>
        <begin position="199"/>
        <end position="233"/>
    </location>
</feature>
<keyword evidence="3" id="KW-1185">Reference proteome</keyword>
<proteinExistence type="predicted"/>
<feature type="compositionally biased region" description="Acidic residues" evidence="1">
    <location>
        <begin position="134"/>
        <end position="144"/>
    </location>
</feature>
<sequence length="837" mass="95351">MCRCVGYFTMTAVSAVSLSTTQLNDLPGNKITSQKERPKPPTTKSKAGLLMHMRAAPSDHFISARCGQNERLVSFKEHAKESAKTSSVAKTIKAMPYAKGKDPLRSCIPFNYDSTRRESAISLKCESHESSSETSDEEDSDDDSTIEHVPQASGHNLNKAKEKRLLESLMQVDDEEDDKLLRIQLQTDEDIYQMWRRAGAKTTEPGTRSQGYGNNKINIKATPPPPKTGSNAVRSYRGRKTCWISGWDSFDSIACPPRSKVEAKPKTTAMNASRPLPKYVNDRNLNEPTYLFFHYTDIKRYIEQYRSQHVCEDLTRKYSNFNQTADIFPRPPVIRESNYQVKFDLQPTDHRYRLVPPPAKFIGNVKYHDETSKKLSSEKGFQDKASQIYHQQIAKAPQTDPSLMRLDVYKGSNRTKSPTSESWASNSDKSVQQKLNNHMKNIRKQIDERRMGENKEKTGFTHQSNSNQYSLSGNQGTLADMPARVGSQRNYDRKFHNSPFPAPLVESWEQVKPESNDAELFAKIIHANSQVLENAPTRSNDSKLEIPYQTMDKCFAVQKVHKLRVDHKGARKTKFNQNAQKHMNLLHQNVILQEDYFPENENSDGKYQFSNEQLVYETFDNSRNGNFKNNRMKSLIAAEIYNLQQRKIITSEQRKKLHKFRLALSNMSYHPNKAVPTGQQCNSATRRVIAGSIRAFYSKTTQEDHLAEQKRLESAKSRETICLQDAEDNQPIIVVSQPHLRQFGDESRNKLVSPLISRPLIGGKPVEKRSNHPADAKQFTRITDLLQVRKRQRSHSATGSRAVSAVSVQQRHNSASSSNSNPRLAKVGCIKRERKNP</sequence>